<gene>
    <name evidence="2" type="ORF">HYN49_00940</name>
</gene>
<reference evidence="2 3" key="1">
    <citation type="submission" date="2018-05" db="EMBL/GenBank/DDBJ databases">
        <title>Genome sequencing of Flavobacterium sp. HYN0049.</title>
        <authorList>
            <person name="Yi H."/>
            <person name="Baek C."/>
        </authorList>
    </citation>
    <scope>NUCLEOTIDE SEQUENCE [LARGE SCALE GENOMIC DNA]</scope>
    <source>
        <strain evidence="2 3">HYN0049</strain>
    </source>
</reference>
<accession>A0A2S1SDX9</accession>
<dbReference type="Proteomes" id="UP000244937">
    <property type="component" value="Chromosome"/>
</dbReference>
<protein>
    <recommendedName>
        <fullName evidence="4">Lipocalin-like domain-containing protein</fullName>
    </recommendedName>
</protein>
<keyword evidence="3" id="KW-1185">Reference proteome</keyword>
<evidence type="ECO:0008006" key="4">
    <source>
        <dbReference type="Google" id="ProtNLM"/>
    </source>
</evidence>
<dbReference type="AlphaFoldDB" id="A0A2S1SDX9"/>
<keyword evidence="1" id="KW-0732">Signal</keyword>
<feature type="chain" id="PRO_5015485722" description="Lipocalin-like domain-containing protein" evidence="1">
    <location>
        <begin position="25"/>
        <end position="180"/>
    </location>
</feature>
<dbReference type="RefSeq" id="WP_108902371.1">
    <property type="nucleotide sequence ID" value="NZ_CP029187.1"/>
</dbReference>
<proteinExistence type="predicted"/>
<name>A0A2S1SDX9_9FLAO</name>
<evidence type="ECO:0000313" key="3">
    <source>
        <dbReference type="Proteomes" id="UP000244937"/>
    </source>
</evidence>
<feature type="signal peptide" evidence="1">
    <location>
        <begin position="1"/>
        <end position="24"/>
    </location>
</feature>
<dbReference type="EMBL" id="CP029187">
    <property type="protein sequence ID" value="AWI24572.1"/>
    <property type="molecule type" value="Genomic_DNA"/>
</dbReference>
<evidence type="ECO:0000313" key="2">
    <source>
        <dbReference type="EMBL" id="AWI24572.1"/>
    </source>
</evidence>
<sequence length="180" mass="18775">MKTFKKIGLTALMALALVFNSCSSDSDGGGSSSLSTYISAKVDGTSFETASIQGQSVGVAMKQGTGDMQLITISCGDQTTITDQDYKAIYIALVGPITAGTTYQVNSTTNNTLGYTETAGDNDVTWDTGDCENATGSITVTSISDTKIEGTFTFTGSKEDACSSQKTVTNGKFRGTFQSF</sequence>
<organism evidence="2 3">
    <name type="scientific">Flavobacterium pallidum</name>
    <dbReference type="NCBI Taxonomy" id="2172098"/>
    <lineage>
        <taxon>Bacteria</taxon>
        <taxon>Pseudomonadati</taxon>
        <taxon>Bacteroidota</taxon>
        <taxon>Flavobacteriia</taxon>
        <taxon>Flavobacteriales</taxon>
        <taxon>Flavobacteriaceae</taxon>
        <taxon>Flavobacterium</taxon>
    </lineage>
</organism>
<dbReference type="OrthoDB" id="1365239at2"/>
<dbReference type="KEGG" id="fpal:HYN49_00940"/>
<evidence type="ECO:0000256" key="1">
    <source>
        <dbReference type="SAM" id="SignalP"/>
    </source>
</evidence>